<dbReference type="EMBL" id="CADCUV010000046">
    <property type="protein sequence ID" value="CAA9399743.1"/>
    <property type="molecule type" value="Genomic_DNA"/>
</dbReference>
<organism evidence="4">
    <name type="scientific">uncultured Rubrobacteraceae bacterium</name>
    <dbReference type="NCBI Taxonomy" id="349277"/>
    <lineage>
        <taxon>Bacteria</taxon>
        <taxon>Bacillati</taxon>
        <taxon>Actinomycetota</taxon>
        <taxon>Rubrobacteria</taxon>
        <taxon>Rubrobacterales</taxon>
        <taxon>Rubrobacteraceae</taxon>
        <taxon>environmental samples</taxon>
    </lineage>
</organism>
<accession>A0A6J4P383</accession>
<dbReference type="Gene3D" id="3.40.50.150">
    <property type="entry name" value="Vaccinia Virus protein VP39"/>
    <property type="match status" value="1"/>
</dbReference>
<gene>
    <name evidence="4" type="ORF">AVDCRST_MAG22-1352</name>
</gene>
<dbReference type="NCBIfam" id="TIGR03438">
    <property type="entry name" value="egtD_ergothio"/>
    <property type="match status" value="1"/>
</dbReference>
<protein>
    <submittedName>
        <fullName evidence="4">L-histidine N(Alpha)-methyltransferase</fullName>
        <ecNumber evidence="4">2.1.1.44</ecNumber>
    </submittedName>
</protein>
<dbReference type="GO" id="GO:0052706">
    <property type="term" value="F:L-histidine N(alpha)-methyltransferase activity"/>
    <property type="evidence" value="ECO:0007669"/>
    <property type="project" value="UniProtKB-EC"/>
</dbReference>
<keyword evidence="1 4" id="KW-0489">Methyltransferase</keyword>
<dbReference type="InterPro" id="IPR051128">
    <property type="entry name" value="EgtD_Methyltrsf_superfamily"/>
</dbReference>
<dbReference type="AlphaFoldDB" id="A0A6J4P383"/>
<proteinExistence type="predicted"/>
<dbReference type="GO" id="GO:0032259">
    <property type="term" value="P:methylation"/>
    <property type="evidence" value="ECO:0007669"/>
    <property type="project" value="UniProtKB-KW"/>
</dbReference>
<evidence type="ECO:0000259" key="3">
    <source>
        <dbReference type="Pfam" id="PF10017"/>
    </source>
</evidence>
<dbReference type="InterPro" id="IPR035094">
    <property type="entry name" value="EgtD"/>
</dbReference>
<feature type="domain" description="Histidine-specific methyltransferase SAM-dependent" evidence="3">
    <location>
        <begin position="22"/>
        <end position="326"/>
    </location>
</feature>
<dbReference type="InterPro" id="IPR029063">
    <property type="entry name" value="SAM-dependent_MTases_sf"/>
</dbReference>
<dbReference type="PANTHER" id="PTHR43397:SF1">
    <property type="entry name" value="ERGOTHIONEINE BIOSYNTHESIS PROTEIN 1"/>
    <property type="match status" value="1"/>
</dbReference>
<dbReference type="Pfam" id="PF10017">
    <property type="entry name" value="Methyltransf_33"/>
    <property type="match status" value="1"/>
</dbReference>
<dbReference type="EC" id="2.1.1.44" evidence="4"/>
<dbReference type="PIRSF" id="PIRSF018005">
    <property type="entry name" value="UCP018005"/>
    <property type="match status" value="1"/>
</dbReference>
<dbReference type="InterPro" id="IPR017804">
    <property type="entry name" value="MeTrfase_EgtD-like"/>
</dbReference>
<keyword evidence="2 4" id="KW-0808">Transferase</keyword>
<dbReference type="InterPro" id="IPR019257">
    <property type="entry name" value="MeTrfase_dom"/>
</dbReference>
<evidence type="ECO:0000256" key="2">
    <source>
        <dbReference type="ARBA" id="ARBA00022679"/>
    </source>
</evidence>
<evidence type="ECO:0000256" key="1">
    <source>
        <dbReference type="ARBA" id="ARBA00022603"/>
    </source>
</evidence>
<reference evidence="4" key="1">
    <citation type="submission" date="2020-02" db="EMBL/GenBank/DDBJ databases">
        <authorList>
            <person name="Meier V. D."/>
        </authorList>
    </citation>
    <scope>NUCLEOTIDE SEQUENCE</scope>
    <source>
        <strain evidence="4">AVDCRST_MAG22</strain>
    </source>
</reference>
<name>A0A6J4P383_9ACTN</name>
<dbReference type="PANTHER" id="PTHR43397">
    <property type="entry name" value="ERGOTHIONEINE BIOSYNTHESIS PROTEIN 1"/>
    <property type="match status" value="1"/>
</dbReference>
<evidence type="ECO:0000313" key="4">
    <source>
        <dbReference type="EMBL" id="CAA9399743.1"/>
    </source>
</evidence>
<sequence>MTREETVEVISLGETGEIAGQMARDVQDGLSADPKDLSPWPKYFYDAEGSRLFEEITAQPEYYQTGAELSILESRSDEIVARTGCRELVELGSGSASKTRALIDALIAADDVPPRYVPLDVSESALRESGERLVSEYPGLEIQGFIGDFDHSLGRLLGRPSDRDRLVAFLGGTVGNFTPKKRRAFLGALRAGLREGDRVLIGLDLVKDAQILEAAYNDAAGVTARFNRNMIRVINDRLGADLDPELFSHRAIYDAGRERIEMWLDSRAEQTIRTPDIEAHFGRGEGVRTEISAKFTPDSAAGTFEEAGLRLLDLYTDEENLFALALGGPA</sequence>